<feature type="coiled-coil region" evidence="5">
    <location>
        <begin position="515"/>
        <end position="542"/>
    </location>
</feature>
<dbReference type="InterPro" id="IPR011011">
    <property type="entry name" value="Znf_FYVE_PHD"/>
</dbReference>
<dbReference type="Gene3D" id="3.30.40.10">
    <property type="entry name" value="Zinc/RING finger domain, C3HC4 (zinc finger)"/>
    <property type="match status" value="1"/>
</dbReference>
<feature type="compositionally biased region" description="Basic residues" evidence="6">
    <location>
        <begin position="181"/>
        <end position="195"/>
    </location>
</feature>
<evidence type="ECO:0000256" key="1">
    <source>
        <dbReference type="ARBA" id="ARBA00022723"/>
    </source>
</evidence>
<dbReference type="SMART" id="SM00064">
    <property type="entry name" value="FYVE"/>
    <property type="match status" value="1"/>
</dbReference>
<sequence>MSRVLNTSSKQKALVQLISSDPSLLSGLDDELLASITLSSNPPTQWLEQQSTLMTRKCNQSIGVPTVRETIQLYPEDAPFVEKKKPSNLPRSLRAANKLSAPRATTVLLSPSSTAIALAATYRSKQNLGSSTHKISSNNCSTTKDANYPAIQREQPASVILFDASMLNAADGNTNAVKSPHERKKKSKRMRRLGKTRSSSENDSSTDSENDLKYKKADKTVWGTSSLIRCSGSFESESDEGIQAVGTITSSATCDGGVASRLLLDHHFVPRDRRILVSAQKACYVCMREFSVLRKRHSCRMCGQVICRRCSVVRQVRTPLMEDKLRLCTCCFVACRRQQEGEISQSHCNNEASTSESANDGNFGYLERSIITSKLDLPVSSASGSGFFQAPSPSDNTSNRSSSTLNNMSDFSFSSDTISDARIIEEELEAILKAKALEKEVEASQERILALEAQIATQESQQDLLSIEQQAELHDARATIKSLHEKLCTQEANARQAAFDRDSICLNKLRQTEVYANEDDESDALKKKLRVLERQLQQAGISVAEVIPYDVAKKKVAEISKRLQEIGSSEVVLEDKHAQAAARKEYYVLEQEMEKYHMALVMSDEYIEEQQRQEQEWEDANYTENIKALHLLRSAIPVNIARLSERELIKIVTPTGSKFPPELARRLKRTNVLQLLRTSPTTIAKMHPSVIEGYRTTGLSLLERRALHAVMIEPSRGWKKQQRDDLAQRKYAWLCKLKESFMTAAKYLTNHLHDDVGSNHTIIRSEHHCDLASSICPVRTEERMQKLYSGLGFTTNAEYMTEDIVKSDPEGAGEKALLEAQDYVQNIAPIQRQKILKVHYKTNMREFAQALSALEEMDSLLAQLRSLDDSFPLETSGRQQLNQCVLLLNTARELMQLHAKRAGICVTGKRDFAKDKEDIRSPAEIREACRAVIFLQEILGDVEALLSQKDVRGEHETLIAAATLKSLRELINDVRQKNLTTLNDADKINAASERSRVPWVKRRKVNTPTNQCTLSNDQTSNNSFTAAIPTSASVFNAIKARRKQRESIICSHSNQNQLSTETSRVNKSLDLMAAIRAQKRAMSTEPIEE</sequence>
<keyword evidence="3" id="KW-0862">Zinc</keyword>
<keyword evidence="9" id="KW-1185">Reference proteome</keyword>
<proteinExistence type="predicted"/>
<evidence type="ECO:0000313" key="8">
    <source>
        <dbReference type="EMBL" id="CEG48306.1"/>
    </source>
</evidence>
<dbReference type="PANTHER" id="PTHR39490">
    <property type="entry name" value="ARRESTIN DOMAIN-CONTAINING PROTEIN D"/>
    <property type="match status" value="1"/>
</dbReference>
<evidence type="ECO:0000256" key="3">
    <source>
        <dbReference type="ARBA" id="ARBA00022833"/>
    </source>
</evidence>
<evidence type="ECO:0000256" key="5">
    <source>
        <dbReference type="SAM" id="Coils"/>
    </source>
</evidence>
<keyword evidence="2 4" id="KW-0863">Zinc-finger</keyword>
<feature type="domain" description="FYVE-type" evidence="7">
    <location>
        <begin position="283"/>
        <end position="336"/>
    </location>
</feature>
<dbReference type="InterPro" id="IPR052113">
    <property type="entry name" value="FYVE-type_Zinc_Finger"/>
</dbReference>
<evidence type="ECO:0000313" key="9">
    <source>
        <dbReference type="Proteomes" id="UP000054928"/>
    </source>
</evidence>
<accession>A0A0P1B255</accession>
<evidence type="ECO:0000256" key="2">
    <source>
        <dbReference type="ARBA" id="ARBA00022771"/>
    </source>
</evidence>
<dbReference type="PANTHER" id="PTHR39490:SF8">
    <property type="entry name" value="ZINC FINGER FYVE DOMAIN-CONTAINING PROTEIN 21"/>
    <property type="match status" value="1"/>
</dbReference>
<feature type="coiled-coil region" evidence="5">
    <location>
        <begin position="434"/>
        <end position="461"/>
    </location>
</feature>
<name>A0A0P1B255_PLAHL</name>
<evidence type="ECO:0000259" key="7">
    <source>
        <dbReference type="PROSITE" id="PS50178"/>
    </source>
</evidence>
<reference evidence="9" key="1">
    <citation type="submission" date="2014-09" db="EMBL/GenBank/DDBJ databases">
        <authorList>
            <person name="Sharma Rahul"/>
            <person name="Thines Marco"/>
        </authorList>
    </citation>
    <scope>NUCLEOTIDE SEQUENCE [LARGE SCALE GENOMIC DNA]</scope>
</reference>
<feature type="region of interest" description="Disordered" evidence="6">
    <location>
        <begin position="171"/>
        <end position="212"/>
    </location>
</feature>
<dbReference type="InterPro" id="IPR017455">
    <property type="entry name" value="Znf_FYVE-rel"/>
</dbReference>
<keyword evidence="1" id="KW-0479">Metal-binding</keyword>
<dbReference type="Pfam" id="PF01363">
    <property type="entry name" value="FYVE"/>
    <property type="match status" value="1"/>
</dbReference>
<dbReference type="OrthoDB" id="71118at2759"/>
<dbReference type="PROSITE" id="PS50178">
    <property type="entry name" value="ZF_FYVE"/>
    <property type="match status" value="1"/>
</dbReference>
<keyword evidence="5" id="KW-0175">Coiled coil</keyword>
<feature type="compositionally biased region" description="Low complexity" evidence="6">
    <location>
        <begin position="392"/>
        <end position="406"/>
    </location>
</feature>
<dbReference type="GeneID" id="36401190"/>
<dbReference type="Proteomes" id="UP000054928">
    <property type="component" value="Unassembled WGS sequence"/>
</dbReference>
<dbReference type="GO" id="GO:0008270">
    <property type="term" value="F:zinc ion binding"/>
    <property type="evidence" value="ECO:0007669"/>
    <property type="project" value="UniProtKB-KW"/>
</dbReference>
<evidence type="ECO:0000256" key="6">
    <source>
        <dbReference type="SAM" id="MobiDB-lite"/>
    </source>
</evidence>
<dbReference type="AlphaFoldDB" id="A0A0P1B255"/>
<dbReference type="InterPro" id="IPR000306">
    <property type="entry name" value="Znf_FYVE"/>
</dbReference>
<feature type="region of interest" description="Disordered" evidence="6">
    <location>
        <begin position="386"/>
        <end position="406"/>
    </location>
</feature>
<organism evidence="8 9">
    <name type="scientific">Plasmopara halstedii</name>
    <name type="common">Downy mildew of sunflower</name>
    <dbReference type="NCBI Taxonomy" id="4781"/>
    <lineage>
        <taxon>Eukaryota</taxon>
        <taxon>Sar</taxon>
        <taxon>Stramenopiles</taxon>
        <taxon>Oomycota</taxon>
        <taxon>Peronosporomycetes</taxon>
        <taxon>Peronosporales</taxon>
        <taxon>Peronosporaceae</taxon>
        <taxon>Plasmopara</taxon>
    </lineage>
</organism>
<dbReference type="SUPFAM" id="SSF57903">
    <property type="entry name" value="FYVE/PHD zinc finger"/>
    <property type="match status" value="1"/>
</dbReference>
<evidence type="ECO:0000256" key="4">
    <source>
        <dbReference type="PROSITE-ProRule" id="PRU00091"/>
    </source>
</evidence>
<dbReference type="RefSeq" id="XP_024584675.1">
    <property type="nucleotide sequence ID" value="XM_024719370.1"/>
</dbReference>
<protein>
    <recommendedName>
        <fullName evidence="7">FYVE-type domain-containing protein</fullName>
    </recommendedName>
</protein>
<dbReference type="EMBL" id="CCYD01002939">
    <property type="protein sequence ID" value="CEG48306.1"/>
    <property type="molecule type" value="Genomic_DNA"/>
</dbReference>
<dbReference type="OMA" id="MEKYHMA"/>
<dbReference type="STRING" id="4781.A0A0P1B255"/>
<dbReference type="InterPro" id="IPR013083">
    <property type="entry name" value="Znf_RING/FYVE/PHD"/>
</dbReference>